<accession>A0A178IEL9</accession>
<protein>
    <submittedName>
        <fullName evidence="1">Uncharacterized protein</fullName>
    </submittedName>
</protein>
<sequence length="150" mass="16940">MKITTLIPALAVALLALVFAGCSTIGSRIKEKAAVFDTLTPEEQASIRQGSVGLDYTIDMVYMALGKPDHVTEKVTSGGADTTWIYNNYYQEYAGTHFVGYRRHMTYDAQSKRWIAYYVPIHEPVYRTRIEEIARVQFKDGKVIAIEQPK</sequence>
<reference evidence="1 2" key="1">
    <citation type="submission" date="2016-01" db="EMBL/GenBank/DDBJ databases">
        <title>High potential of lignocellulose degradation of a new Verrucomicrobia species.</title>
        <authorList>
            <person name="Wang Y."/>
            <person name="Shi Y."/>
            <person name="Qiu Z."/>
            <person name="Liu S."/>
            <person name="Yang H."/>
        </authorList>
    </citation>
    <scope>NUCLEOTIDE SEQUENCE [LARGE SCALE GENOMIC DNA]</scope>
    <source>
        <strain evidence="1 2">TSB47</strain>
    </source>
</reference>
<keyword evidence="2" id="KW-1185">Reference proteome</keyword>
<dbReference type="EMBL" id="LRRQ01000127">
    <property type="protein sequence ID" value="OAM88454.1"/>
    <property type="molecule type" value="Genomic_DNA"/>
</dbReference>
<gene>
    <name evidence="1" type="ORF">AW736_16575</name>
</gene>
<organism evidence="1 2">
    <name type="scientific">Termitidicoccus mucosus</name>
    <dbReference type="NCBI Taxonomy" id="1184151"/>
    <lineage>
        <taxon>Bacteria</taxon>
        <taxon>Pseudomonadati</taxon>
        <taxon>Verrucomicrobiota</taxon>
        <taxon>Opitutia</taxon>
        <taxon>Opitutales</taxon>
        <taxon>Opitutaceae</taxon>
        <taxon>Termitidicoccus</taxon>
    </lineage>
</organism>
<dbReference type="PROSITE" id="PS51257">
    <property type="entry name" value="PROKAR_LIPOPROTEIN"/>
    <property type="match status" value="1"/>
</dbReference>
<dbReference type="RefSeq" id="WP_068771406.1">
    <property type="nucleotide sequence ID" value="NZ_CP109796.1"/>
</dbReference>
<dbReference type="Proteomes" id="UP000078486">
    <property type="component" value="Unassembled WGS sequence"/>
</dbReference>
<proteinExistence type="predicted"/>
<name>A0A178IEL9_9BACT</name>
<evidence type="ECO:0000313" key="2">
    <source>
        <dbReference type="Proteomes" id="UP000078486"/>
    </source>
</evidence>
<comment type="caution">
    <text evidence="1">The sequence shown here is derived from an EMBL/GenBank/DDBJ whole genome shotgun (WGS) entry which is preliminary data.</text>
</comment>
<dbReference type="OrthoDB" id="193751at2"/>
<evidence type="ECO:0000313" key="1">
    <source>
        <dbReference type="EMBL" id="OAM88454.1"/>
    </source>
</evidence>
<dbReference type="AlphaFoldDB" id="A0A178IEL9"/>